<dbReference type="SUPFAM" id="SSF56796">
    <property type="entry name" value="Dehydroquinate synthase-like"/>
    <property type="match status" value="1"/>
</dbReference>
<evidence type="ECO:0000256" key="1">
    <source>
        <dbReference type="ARBA" id="ARBA00023002"/>
    </source>
</evidence>
<dbReference type="EMBL" id="JACOGK010000001">
    <property type="protein sequence ID" value="MBC3535653.1"/>
    <property type="molecule type" value="Genomic_DNA"/>
</dbReference>
<dbReference type="InterPro" id="IPR056798">
    <property type="entry name" value="ADH_Fe_C"/>
</dbReference>
<dbReference type="InterPro" id="IPR001670">
    <property type="entry name" value="ADH_Fe/GldA"/>
</dbReference>
<dbReference type="Proteomes" id="UP000606870">
    <property type="component" value="Unassembled WGS sequence"/>
</dbReference>
<dbReference type="Pfam" id="PF00465">
    <property type="entry name" value="Fe-ADH"/>
    <property type="match status" value="1"/>
</dbReference>
<dbReference type="CDD" id="cd08185">
    <property type="entry name" value="Fe-ADH-like"/>
    <property type="match status" value="1"/>
</dbReference>
<accession>A0ABR6VEL3</accession>
<sequence length="389" mass="41846">MMFNLHVPTRVLFGCGQLNQLHAQAMPGKKAMIIVSNGKSVKANGYLARTEEQLHQAGVETFLFDKIEANPLRATVTAGGHAASEGGADFLVALGGGSVLDASKGIAVVAANGGDVWDYITNGTGKGLPIAKEPLPIIAITTTAGTGSETDMGGVITNPETKEKTPIKAPQLFPRLAIVDPELMVSVPPHFTALQGFDALFHNIEGYIANKASLMSEMISLTAIEAIARYLPIAVKDGKNLKAREKVAFASYLGGIEMVVCSTVSEHSMEHSLSSFHQELPHGAGLIMLSEAYFTYFIEHHVCDGRFVRLAQALGMTDATEPMDFITALKHLQNECGVGDLKMSDYGITPDEFPQMAHIAKTAMAFLFTSDRIDLSEEDVVEIYQKAYK</sequence>
<name>A0ABR6VEL3_9FIRM</name>
<proteinExistence type="predicted"/>
<protein>
    <submittedName>
        <fullName evidence="4">Iron-containing alcohol dehydrogenase</fullName>
    </submittedName>
</protein>
<gene>
    <name evidence="4" type="ORF">H8J70_00025</name>
</gene>
<dbReference type="Gene3D" id="1.20.1090.10">
    <property type="entry name" value="Dehydroquinate synthase-like - alpha domain"/>
    <property type="match status" value="1"/>
</dbReference>
<comment type="caution">
    <text evidence="4">The sequence shown here is derived from an EMBL/GenBank/DDBJ whole genome shotgun (WGS) entry which is preliminary data.</text>
</comment>
<evidence type="ECO:0000259" key="3">
    <source>
        <dbReference type="Pfam" id="PF25137"/>
    </source>
</evidence>
<feature type="domain" description="Alcohol dehydrogenase iron-type/glycerol dehydrogenase GldA" evidence="2">
    <location>
        <begin position="8"/>
        <end position="181"/>
    </location>
</feature>
<evidence type="ECO:0000259" key="2">
    <source>
        <dbReference type="Pfam" id="PF00465"/>
    </source>
</evidence>
<dbReference type="PANTHER" id="PTHR11496:SF104">
    <property type="entry name" value="3-DEOXY-ALPHA-D-MANNO-OCTULOSONATE 8-OXIDASE"/>
    <property type="match status" value="1"/>
</dbReference>
<organism evidence="4 5">
    <name type="scientific">Megasphaera hominis</name>
    <dbReference type="NCBI Taxonomy" id="159836"/>
    <lineage>
        <taxon>Bacteria</taxon>
        <taxon>Bacillati</taxon>
        <taxon>Bacillota</taxon>
        <taxon>Negativicutes</taxon>
        <taxon>Veillonellales</taxon>
        <taxon>Veillonellaceae</taxon>
        <taxon>Megasphaera</taxon>
    </lineage>
</organism>
<dbReference type="Pfam" id="PF25137">
    <property type="entry name" value="ADH_Fe_C"/>
    <property type="match status" value="1"/>
</dbReference>
<dbReference type="Gene3D" id="3.40.50.1970">
    <property type="match status" value="1"/>
</dbReference>
<keyword evidence="1" id="KW-0560">Oxidoreductase</keyword>
<feature type="domain" description="Fe-containing alcohol dehydrogenase-like C-terminal" evidence="3">
    <location>
        <begin position="192"/>
        <end position="388"/>
    </location>
</feature>
<keyword evidence="5" id="KW-1185">Reference proteome</keyword>
<reference evidence="4 5" key="1">
    <citation type="submission" date="2020-08" db="EMBL/GenBank/DDBJ databases">
        <authorList>
            <person name="Liu C."/>
            <person name="Sun Q."/>
        </authorList>
    </citation>
    <scope>NUCLEOTIDE SEQUENCE [LARGE SCALE GENOMIC DNA]</scope>
    <source>
        <strain evidence="4 5">NSJ-59</strain>
    </source>
</reference>
<evidence type="ECO:0000313" key="4">
    <source>
        <dbReference type="EMBL" id="MBC3535653.1"/>
    </source>
</evidence>
<dbReference type="PANTHER" id="PTHR11496">
    <property type="entry name" value="ALCOHOL DEHYDROGENASE"/>
    <property type="match status" value="1"/>
</dbReference>
<dbReference type="InterPro" id="IPR039697">
    <property type="entry name" value="Alcohol_dehydrogenase_Fe"/>
</dbReference>
<evidence type="ECO:0000313" key="5">
    <source>
        <dbReference type="Proteomes" id="UP000606870"/>
    </source>
</evidence>